<dbReference type="Proteomes" id="UP000249464">
    <property type="component" value="Unassembled WGS sequence"/>
</dbReference>
<protein>
    <submittedName>
        <fullName evidence="2">BQ5605_C023g09661 protein</fullName>
    </submittedName>
</protein>
<feature type="region of interest" description="Disordered" evidence="1">
    <location>
        <begin position="1"/>
        <end position="22"/>
    </location>
</feature>
<organism evidence="2 3">
    <name type="scientific">Microbotryum silenes-dioicae</name>
    <dbReference type="NCBI Taxonomy" id="796604"/>
    <lineage>
        <taxon>Eukaryota</taxon>
        <taxon>Fungi</taxon>
        <taxon>Dikarya</taxon>
        <taxon>Basidiomycota</taxon>
        <taxon>Pucciniomycotina</taxon>
        <taxon>Microbotryomycetes</taxon>
        <taxon>Microbotryales</taxon>
        <taxon>Microbotryaceae</taxon>
        <taxon>Microbotryum</taxon>
    </lineage>
</organism>
<name>A0A2X0MQ02_9BASI</name>
<accession>A0A2X0MQ02</accession>
<evidence type="ECO:0000313" key="2">
    <source>
        <dbReference type="EMBL" id="SGZ23922.1"/>
    </source>
</evidence>
<evidence type="ECO:0000313" key="3">
    <source>
        <dbReference type="Proteomes" id="UP000249464"/>
    </source>
</evidence>
<reference evidence="2 3" key="1">
    <citation type="submission" date="2016-11" db="EMBL/GenBank/DDBJ databases">
        <authorList>
            <person name="Jaros S."/>
            <person name="Januszkiewicz K."/>
            <person name="Wedrychowicz H."/>
        </authorList>
    </citation>
    <scope>NUCLEOTIDE SEQUENCE [LARGE SCALE GENOMIC DNA]</scope>
</reference>
<dbReference type="EMBL" id="FQNC01000085">
    <property type="protein sequence ID" value="SGZ23922.1"/>
    <property type="molecule type" value="Genomic_DNA"/>
</dbReference>
<dbReference type="AlphaFoldDB" id="A0A2X0MQ02"/>
<gene>
    <name evidence="2" type="primary">BQ5605_C023g09661</name>
    <name evidence="2" type="ORF">BQ5605_C023G09661</name>
</gene>
<proteinExistence type="predicted"/>
<keyword evidence="3" id="KW-1185">Reference proteome</keyword>
<sequence>MNRKGEKRRPSQAAWSKPRETLRAFTSETTSELDVLGLNRDTLGVDSGQVGVLEQGDEVRLGGLLQRTDRRRLEAKIGFEVLRDLTHKTLERQLADQELGRLLVTTDLTKSDRSGLVL</sequence>
<evidence type="ECO:0000256" key="1">
    <source>
        <dbReference type="SAM" id="MobiDB-lite"/>
    </source>
</evidence>